<name>A0A0R1EWM0_LACZE</name>
<reference evidence="6 7" key="1">
    <citation type="journal article" date="2015" name="Genome Announc.">
        <title>Expanding the biotechnology potential of lactobacilli through comparative genomics of 213 strains and associated genera.</title>
        <authorList>
            <person name="Sun Z."/>
            <person name="Harris H.M."/>
            <person name="McCann A."/>
            <person name="Guo C."/>
            <person name="Argimon S."/>
            <person name="Zhang W."/>
            <person name="Yang X."/>
            <person name="Jeffery I.B."/>
            <person name="Cooney J.C."/>
            <person name="Kagawa T.F."/>
            <person name="Liu W."/>
            <person name="Song Y."/>
            <person name="Salvetti E."/>
            <person name="Wrobel A."/>
            <person name="Rasinkangas P."/>
            <person name="Parkhill J."/>
            <person name="Rea M.C."/>
            <person name="O'Sullivan O."/>
            <person name="Ritari J."/>
            <person name="Douillard F.P."/>
            <person name="Paul Ross R."/>
            <person name="Yang R."/>
            <person name="Briner A.E."/>
            <person name="Felis G.E."/>
            <person name="de Vos W.M."/>
            <person name="Barrangou R."/>
            <person name="Klaenhammer T.R."/>
            <person name="Caufield P.W."/>
            <person name="Cui Y."/>
            <person name="Zhang H."/>
            <person name="O'Toole P.W."/>
        </authorList>
    </citation>
    <scope>NUCLEOTIDE SEQUENCE [LARGE SCALE GENOMIC DNA]</scope>
    <source>
        <strain evidence="6 7">DSM 20178</strain>
    </source>
</reference>
<evidence type="ECO:0000313" key="6">
    <source>
        <dbReference type="EMBL" id="KRK12355.1"/>
    </source>
</evidence>
<evidence type="ECO:0000256" key="1">
    <source>
        <dbReference type="ARBA" id="ARBA00004370"/>
    </source>
</evidence>
<dbReference type="AlphaFoldDB" id="A0A0R1EWM0"/>
<dbReference type="Pfam" id="PF00144">
    <property type="entry name" value="Beta-lactamase"/>
    <property type="match status" value="1"/>
</dbReference>
<dbReference type="RefSeq" id="WP_010487603.1">
    <property type="nucleotide sequence ID" value="NZ_AZCT01000008.1"/>
</dbReference>
<feature type="domain" description="Beta-lactamase-related" evidence="5">
    <location>
        <begin position="100"/>
        <end position="386"/>
    </location>
</feature>
<accession>A0A0R1EWM0</accession>
<dbReference type="InterPro" id="IPR012338">
    <property type="entry name" value="Beta-lactam/transpept-like"/>
</dbReference>
<gene>
    <name evidence="6" type="ORF">FD51_GL002912</name>
</gene>
<evidence type="ECO:0000313" key="7">
    <source>
        <dbReference type="Proteomes" id="UP000051984"/>
    </source>
</evidence>
<keyword evidence="4" id="KW-1133">Transmembrane helix</keyword>
<organism evidence="6 7">
    <name type="scientific">Lacticaseibacillus zeae DSM 20178 = KCTC 3804</name>
    <dbReference type="NCBI Taxonomy" id="1423816"/>
    <lineage>
        <taxon>Bacteria</taxon>
        <taxon>Bacillati</taxon>
        <taxon>Bacillota</taxon>
        <taxon>Bacilli</taxon>
        <taxon>Lactobacillales</taxon>
        <taxon>Lactobacillaceae</taxon>
        <taxon>Lacticaseibacillus</taxon>
    </lineage>
</organism>
<sequence length="398" mass="44776">MKHAKKWGWIRWLIFGLFAGLVIGIAVYGSYDYFYLRPQTEVKEERARRKYETELNRHRAIEQRLQNATRQATSTTDRLMQQVIPSEAQPFLKKLEADHFSGTVLMVRKGKVILNTGLGYADAESGRLNGPESLYQIGSIQKGFTAVLLMKLVEQGKVHLTDPIGRYLPGIRTGKQVTLRMMLDMRSGFSLKRNQPTQLSDAGIVRWSIANLNYGAKQYAYEPVNFVLLAGVIEKVTGHLYADLIQQEIFEKLKLTHSGFMPELYREPNQSFGYNGPKANPYSRRYVEPSLNYNRELGTGNIYTSAGDLYQIMAAINQGKIIRRSSVATLRDLNQGQYTAGVYNFGDYTLTHGVVAAQSAATVMDNSGQNAVVLLANTDQVTRDLAQALYHDMIKGVK</sequence>
<proteinExistence type="predicted"/>
<keyword evidence="4" id="KW-0812">Transmembrane</keyword>
<evidence type="ECO:0000256" key="2">
    <source>
        <dbReference type="ARBA" id="ARBA00023136"/>
    </source>
</evidence>
<protein>
    <submittedName>
        <fullName evidence="6">Beta-lactamase class C-like penicillin binding protein</fullName>
    </submittedName>
</protein>
<comment type="caution">
    <text evidence="6">The sequence shown here is derived from an EMBL/GenBank/DDBJ whole genome shotgun (WGS) entry which is preliminary data.</text>
</comment>
<keyword evidence="2 4" id="KW-0472">Membrane</keyword>
<evidence type="ECO:0000256" key="3">
    <source>
        <dbReference type="SAM" id="Coils"/>
    </source>
</evidence>
<dbReference type="eggNOG" id="COG1680">
    <property type="taxonomic scope" value="Bacteria"/>
</dbReference>
<dbReference type="SUPFAM" id="SSF56601">
    <property type="entry name" value="beta-lactamase/transpeptidase-like"/>
    <property type="match status" value="1"/>
</dbReference>
<feature type="transmembrane region" description="Helical" evidence="4">
    <location>
        <begin position="12"/>
        <end position="31"/>
    </location>
</feature>
<feature type="coiled-coil region" evidence="3">
    <location>
        <begin position="48"/>
        <end position="78"/>
    </location>
</feature>
<dbReference type="EMBL" id="AZCT01000008">
    <property type="protein sequence ID" value="KRK12355.1"/>
    <property type="molecule type" value="Genomic_DNA"/>
</dbReference>
<keyword evidence="3" id="KW-0175">Coiled coil</keyword>
<dbReference type="Gene3D" id="3.40.710.10">
    <property type="entry name" value="DD-peptidase/beta-lactamase superfamily"/>
    <property type="match status" value="1"/>
</dbReference>
<dbReference type="Proteomes" id="UP000051984">
    <property type="component" value="Unassembled WGS sequence"/>
</dbReference>
<dbReference type="PANTHER" id="PTHR46825:SF11">
    <property type="entry name" value="PENICILLIN-BINDING PROTEIN 4"/>
    <property type="match status" value="1"/>
</dbReference>
<dbReference type="PATRIC" id="fig|1423816.3.peg.3027"/>
<evidence type="ECO:0000259" key="5">
    <source>
        <dbReference type="Pfam" id="PF00144"/>
    </source>
</evidence>
<dbReference type="GO" id="GO:0016020">
    <property type="term" value="C:membrane"/>
    <property type="evidence" value="ECO:0007669"/>
    <property type="project" value="UniProtKB-SubCell"/>
</dbReference>
<dbReference type="InterPro" id="IPR050491">
    <property type="entry name" value="AmpC-like"/>
</dbReference>
<comment type="subcellular location">
    <subcellularLocation>
        <location evidence="1">Membrane</location>
    </subcellularLocation>
</comment>
<dbReference type="PANTHER" id="PTHR46825">
    <property type="entry name" value="D-ALANYL-D-ALANINE-CARBOXYPEPTIDASE/ENDOPEPTIDASE AMPH"/>
    <property type="match status" value="1"/>
</dbReference>
<evidence type="ECO:0000256" key="4">
    <source>
        <dbReference type="SAM" id="Phobius"/>
    </source>
</evidence>
<dbReference type="InterPro" id="IPR001466">
    <property type="entry name" value="Beta-lactam-related"/>
</dbReference>